<evidence type="ECO:0000256" key="3">
    <source>
        <dbReference type="SAM" id="MobiDB-lite"/>
    </source>
</evidence>
<gene>
    <name evidence="5" type="ORF">IFM89_010039</name>
</gene>
<comment type="similarity">
    <text evidence="1">Belongs to the LOB domain-containing protein family.</text>
</comment>
<evidence type="ECO:0000259" key="4">
    <source>
        <dbReference type="PROSITE" id="PS50891"/>
    </source>
</evidence>
<name>A0A835HP90_9MAGN</name>
<feature type="region of interest" description="Disordered" evidence="3">
    <location>
        <begin position="410"/>
        <end position="434"/>
    </location>
</feature>
<dbReference type="AlphaFoldDB" id="A0A835HP90"/>
<proteinExistence type="inferred from homology"/>
<evidence type="ECO:0000256" key="1">
    <source>
        <dbReference type="ARBA" id="ARBA00005474"/>
    </source>
</evidence>
<evidence type="ECO:0000313" key="5">
    <source>
        <dbReference type="EMBL" id="KAF9600553.1"/>
    </source>
</evidence>
<keyword evidence="6" id="KW-1185">Reference proteome</keyword>
<dbReference type="Pfam" id="PF03195">
    <property type="entry name" value="LOB"/>
    <property type="match status" value="1"/>
</dbReference>
<feature type="domain" description="LOB" evidence="4">
    <location>
        <begin position="109"/>
        <end position="211"/>
    </location>
</feature>
<feature type="coiled-coil region" evidence="2">
    <location>
        <begin position="190"/>
        <end position="217"/>
    </location>
</feature>
<sequence length="434" mass="47467">MEENKLVNEVHGVEHHEGAASTKNNFIVIGSTDKAVDGENNVGEANNNAVLEVQVSKDNSSRTVNKVQTGASRGNKNKRASNAPTSTVQGDNRGEGGGGAGIAHKRKRLTCAACRHSRKKCGEGCILAPYFPSNMLEKYIEVHDTFGHQNVLTLLSNLEGEHLRHIAVQSLLWEAKHWQNIPFDTPLATYESIKAENVSLKAENENLRTKISNLQRQPHEQLFPKHLSNGVLEWDNGNTVGRGGAGAGAGGTISSVSHAALPAHMMNGYGNHDPNVYGNRVINNHSVASQYHNYNNREGSSSGGVKSYNGVFYAQNRGTGIGVHKGGLLTNANHVVNSIRYDQNPNAPVMQQQHGNQERYEPNPVVNTSGSLKHNQGRDQLSQFFNDTSQSFNHNQGMDELSHVINTSRSLNDNQGRDEANHAISTPRFFNRDH</sequence>
<comment type="caution">
    <text evidence="5">The sequence shown here is derived from an EMBL/GenBank/DDBJ whole genome shotgun (WGS) entry which is preliminary data.</text>
</comment>
<feature type="compositionally biased region" description="Polar residues" evidence="3">
    <location>
        <begin position="56"/>
        <end position="89"/>
    </location>
</feature>
<evidence type="ECO:0000313" key="6">
    <source>
        <dbReference type="Proteomes" id="UP000631114"/>
    </source>
</evidence>
<keyword evidence="2" id="KW-0175">Coiled coil</keyword>
<accession>A0A835HP90</accession>
<protein>
    <recommendedName>
        <fullName evidence="4">LOB domain-containing protein</fullName>
    </recommendedName>
</protein>
<dbReference type="InterPro" id="IPR004883">
    <property type="entry name" value="LOB"/>
</dbReference>
<dbReference type="EMBL" id="JADFTS010000006">
    <property type="protein sequence ID" value="KAF9600553.1"/>
    <property type="molecule type" value="Genomic_DNA"/>
</dbReference>
<dbReference type="Proteomes" id="UP000631114">
    <property type="component" value="Unassembled WGS sequence"/>
</dbReference>
<dbReference type="PANTHER" id="PTHR31301:SF165">
    <property type="entry name" value="LOB DOMAIN PROTEIN"/>
    <property type="match status" value="1"/>
</dbReference>
<reference evidence="5 6" key="1">
    <citation type="submission" date="2020-10" db="EMBL/GenBank/DDBJ databases">
        <title>The Coptis chinensis genome and diversification of protoberbering-type alkaloids.</title>
        <authorList>
            <person name="Wang B."/>
            <person name="Shu S."/>
            <person name="Song C."/>
            <person name="Liu Y."/>
        </authorList>
    </citation>
    <scope>NUCLEOTIDE SEQUENCE [LARGE SCALE GENOMIC DNA]</scope>
    <source>
        <strain evidence="5">HL-2020</strain>
        <tissue evidence="5">Leaf</tissue>
    </source>
</reference>
<dbReference type="PROSITE" id="PS50891">
    <property type="entry name" value="LOB"/>
    <property type="match status" value="1"/>
</dbReference>
<evidence type="ECO:0000256" key="2">
    <source>
        <dbReference type="SAM" id="Coils"/>
    </source>
</evidence>
<feature type="region of interest" description="Disordered" evidence="3">
    <location>
        <begin position="56"/>
        <end position="102"/>
    </location>
</feature>
<organism evidence="5 6">
    <name type="scientific">Coptis chinensis</name>
    <dbReference type="NCBI Taxonomy" id="261450"/>
    <lineage>
        <taxon>Eukaryota</taxon>
        <taxon>Viridiplantae</taxon>
        <taxon>Streptophyta</taxon>
        <taxon>Embryophyta</taxon>
        <taxon>Tracheophyta</taxon>
        <taxon>Spermatophyta</taxon>
        <taxon>Magnoliopsida</taxon>
        <taxon>Ranunculales</taxon>
        <taxon>Ranunculaceae</taxon>
        <taxon>Coptidoideae</taxon>
        <taxon>Coptis</taxon>
    </lineage>
</organism>
<dbReference type="PANTHER" id="PTHR31301">
    <property type="entry name" value="LOB DOMAIN-CONTAINING PROTEIN 4-RELATED"/>
    <property type="match status" value="1"/>
</dbReference>
<dbReference type="OrthoDB" id="1893065at2759"/>